<keyword evidence="6" id="KW-0745">Spermidine biosynthesis</keyword>
<evidence type="ECO:0000256" key="5">
    <source>
        <dbReference type="ARBA" id="ARBA00022898"/>
    </source>
</evidence>
<dbReference type="Gene3D" id="3.20.20.10">
    <property type="entry name" value="Alanine racemase"/>
    <property type="match status" value="1"/>
</dbReference>
<evidence type="ECO:0000256" key="2">
    <source>
        <dbReference type="ARBA" id="ARBA00012259"/>
    </source>
</evidence>
<comment type="similarity">
    <text evidence="8">Belongs to the Orn/Lys/Arg decarboxylase class-II family. NspC subfamily.</text>
</comment>
<evidence type="ECO:0000256" key="7">
    <source>
        <dbReference type="ARBA" id="ARBA00023239"/>
    </source>
</evidence>
<dbReference type="CDD" id="cd06829">
    <property type="entry name" value="PLPDE_III_CANSDC"/>
    <property type="match status" value="1"/>
</dbReference>
<comment type="catalytic activity">
    <reaction evidence="10">
        <text>carboxynorspermidine + H(+) = norspermidine + CO2</text>
        <dbReference type="Rhea" id="RHEA:34099"/>
        <dbReference type="ChEBI" id="CHEBI:15378"/>
        <dbReference type="ChEBI" id="CHEBI:16526"/>
        <dbReference type="ChEBI" id="CHEBI:57920"/>
        <dbReference type="ChEBI" id="CHEBI:65070"/>
        <dbReference type="EC" id="4.1.1.96"/>
    </reaction>
</comment>
<dbReference type="RefSeq" id="WP_215437213.1">
    <property type="nucleotide sequence ID" value="NZ_AP025943.1"/>
</dbReference>
<reference evidence="12" key="1">
    <citation type="submission" date="2022-06" db="EMBL/GenBank/DDBJ databases">
        <title>Akkermansia biwalacus sp. nov., an anaerobic mucin-degrading bacterium isolated from human intestine.</title>
        <authorList>
            <person name="Kobayashi Y."/>
            <person name="Inoue S."/>
            <person name="Kawahara T."/>
            <person name="Kohda N."/>
        </authorList>
    </citation>
    <scope>NUCLEOTIDE SEQUENCE</scope>
    <source>
        <strain evidence="12">WON2089</strain>
    </source>
</reference>
<gene>
    <name evidence="12" type="ORF">Abiwalacus_00820</name>
</gene>
<evidence type="ECO:0000256" key="9">
    <source>
        <dbReference type="ARBA" id="ARBA00047351"/>
    </source>
</evidence>
<dbReference type="NCBIfam" id="TIGR01047">
    <property type="entry name" value="nspC"/>
    <property type="match status" value="1"/>
</dbReference>
<dbReference type="InterPro" id="IPR029066">
    <property type="entry name" value="PLP-binding_barrel"/>
</dbReference>
<evidence type="ECO:0000256" key="1">
    <source>
        <dbReference type="ARBA" id="ARBA00001933"/>
    </source>
</evidence>
<dbReference type="PANTHER" id="PTHR43727">
    <property type="entry name" value="DIAMINOPIMELATE DECARBOXYLASE"/>
    <property type="match status" value="1"/>
</dbReference>
<protein>
    <recommendedName>
        <fullName evidence="3">Carboxynorspermidine/carboxyspermidine decarboxylase</fullName>
        <ecNumber evidence="2">4.1.1.96</ecNumber>
    </recommendedName>
</protein>
<organism evidence="12 13">
    <name type="scientific">Akkermansia biwaensis</name>
    <dbReference type="NCBI Taxonomy" id="2946555"/>
    <lineage>
        <taxon>Bacteria</taxon>
        <taxon>Pseudomonadati</taxon>
        <taxon>Verrucomicrobiota</taxon>
        <taxon>Verrucomicrobiia</taxon>
        <taxon>Verrucomicrobiales</taxon>
        <taxon>Akkermansiaceae</taxon>
        <taxon>Akkermansia</taxon>
    </lineage>
</organism>
<dbReference type="Pfam" id="PF00278">
    <property type="entry name" value="Orn_DAP_Arg_deC"/>
    <property type="match status" value="1"/>
</dbReference>
<keyword evidence="5" id="KW-0663">Pyridoxal phosphate</keyword>
<dbReference type="Gene3D" id="2.40.37.10">
    <property type="entry name" value="Lyase, Ornithine Decarboxylase, Chain A, domain 1"/>
    <property type="match status" value="1"/>
</dbReference>
<evidence type="ECO:0000256" key="4">
    <source>
        <dbReference type="ARBA" id="ARBA00022793"/>
    </source>
</evidence>
<dbReference type="SUPFAM" id="SSF51419">
    <property type="entry name" value="PLP-binding barrel"/>
    <property type="match status" value="1"/>
</dbReference>
<dbReference type="InterPro" id="IPR009006">
    <property type="entry name" value="Ala_racemase/Decarboxylase_C"/>
</dbReference>
<evidence type="ECO:0000313" key="13">
    <source>
        <dbReference type="Proteomes" id="UP001062263"/>
    </source>
</evidence>
<dbReference type="PANTHER" id="PTHR43727:SF1">
    <property type="entry name" value="CARBOXYNORSPERMIDINE_CARBOXYSPERMIDINE DECARBOXYLASE"/>
    <property type="match status" value="1"/>
</dbReference>
<proteinExistence type="inferred from homology"/>
<dbReference type="EC" id="4.1.1.96" evidence="2"/>
<comment type="cofactor">
    <cofactor evidence="1">
        <name>pyridoxal 5'-phosphate</name>
        <dbReference type="ChEBI" id="CHEBI:597326"/>
    </cofactor>
</comment>
<dbReference type="SUPFAM" id="SSF50621">
    <property type="entry name" value="Alanine racemase C-terminal domain-like"/>
    <property type="match status" value="1"/>
</dbReference>
<dbReference type="Proteomes" id="UP001062263">
    <property type="component" value="Chromosome"/>
</dbReference>
<dbReference type="EMBL" id="AP025943">
    <property type="protein sequence ID" value="BDL42508.1"/>
    <property type="molecule type" value="Genomic_DNA"/>
</dbReference>
<evidence type="ECO:0000256" key="10">
    <source>
        <dbReference type="ARBA" id="ARBA00047389"/>
    </source>
</evidence>
<sequence length="400" mass="44178">MSAFIVSQPALERNARILREVADAAGCRVVLALKGFSTWPCFEDLRPLLDGCCASGLWEALLARRRFGKHVLTYSPAYAPEEIAELAEISDHLDFNSLTQWNRFRKEVTAHPRFLSGELKCGLRINPKFSTGHTPLYDPCAPGSRLGVTPELMRGADLSGISGLHFHTLCEQSAEDLADTLEAVEQYFGSILSRPEITWLNMGGGHWITKPGYNRELLANLVRGIRSRYGVDVWLEPGEAVAIHSGVLRCRVLDVFSSEGVEHAILDVSASAHMPDTLEMPYRPDVFQILKDPSLRSGQQPAVVMEGESYAVAGEPGEGPFAYRLGAPTCLAGDRLGDYSFAESLSPGDELVFDDMAHYTMVKTTFFNGVRHPDIAVQKHDGSVETVRRFSYEDFEARLG</sequence>
<dbReference type="PIRSF" id="PIRSF038941">
    <property type="entry name" value="NspC"/>
    <property type="match status" value="1"/>
</dbReference>
<accession>A0ABM7ZCU6</accession>
<keyword evidence="13" id="KW-1185">Reference proteome</keyword>
<evidence type="ECO:0000256" key="6">
    <source>
        <dbReference type="ARBA" id="ARBA00023066"/>
    </source>
</evidence>
<evidence type="ECO:0000259" key="11">
    <source>
        <dbReference type="Pfam" id="PF00278"/>
    </source>
</evidence>
<feature type="domain" description="Orn/DAP/Arg decarboxylase 2 C-terminal" evidence="11">
    <location>
        <begin position="232"/>
        <end position="356"/>
    </location>
</feature>
<evidence type="ECO:0000256" key="8">
    <source>
        <dbReference type="ARBA" id="ARBA00025802"/>
    </source>
</evidence>
<name>A0ABM7ZCU6_9BACT</name>
<keyword evidence="4" id="KW-0210">Decarboxylase</keyword>
<dbReference type="InterPro" id="IPR005730">
    <property type="entry name" value="Nsp_de-COase"/>
</dbReference>
<evidence type="ECO:0000313" key="12">
    <source>
        <dbReference type="EMBL" id="BDL42508.1"/>
    </source>
</evidence>
<dbReference type="InterPro" id="IPR022643">
    <property type="entry name" value="De-COase2_C"/>
</dbReference>
<comment type="catalytic activity">
    <reaction evidence="9">
        <text>carboxyspermidine + H(+) = spermidine + CO2</text>
        <dbReference type="Rhea" id="RHEA:34095"/>
        <dbReference type="ChEBI" id="CHEBI:15378"/>
        <dbReference type="ChEBI" id="CHEBI:16526"/>
        <dbReference type="ChEBI" id="CHEBI:57834"/>
        <dbReference type="ChEBI" id="CHEBI:65072"/>
        <dbReference type="EC" id="4.1.1.96"/>
    </reaction>
</comment>
<evidence type="ECO:0000256" key="3">
    <source>
        <dbReference type="ARBA" id="ARBA00013633"/>
    </source>
</evidence>
<keyword evidence="7" id="KW-0456">Lyase</keyword>